<proteinExistence type="predicted"/>
<evidence type="ECO:0000313" key="2">
    <source>
        <dbReference type="Proteomes" id="UP001241377"/>
    </source>
</evidence>
<accession>A0ACC2V546</accession>
<name>A0ACC2V546_9TREE</name>
<evidence type="ECO:0000313" key="1">
    <source>
        <dbReference type="EMBL" id="KAJ9093776.1"/>
    </source>
</evidence>
<gene>
    <name evidence="1" type="primary">RSE1</name>
    <name evidence="1" type="ORF">QFC19_008219</name>
</gene>
<comment type="caution">
    <text evidence="1">The sequence shown here is derived from an EMBL/GenBank/DDBJ whole genome shotgun (WGS) entry which is preliminary data.</text>
</comment>
<reference evidence="1" key="1">
    <citation type="submission" date="2023-04" db="EMBL/GenBank/DDBJ databases">
        <title>Draft Genome sequencing of Naganishia species isolated from polar environments using Oxford Nanopore Technology.</title>
        <authorList>
            <person name="Leo P."/>
            <person name="Venkateswaran K."/>
        </authorList>
    </citation>
    <scope>NUCLEOTIDE SEQUENCE</scope>
    <source>
        <strain evidence="1">MNA-CCFEE 5261</strain>
    </source>
</reference>
<protein>
    <submittedName>
        <fullName evidence="1">Pre-mRNA-splicing factor rse1</fullName>
    </submittedName>
</protein>
<organism evidence="1 2">
    <name type="scientific">Naganishia cerealis</name>
    <dbReference type="NCBI Taxonomy" id="610337"/>
    <lineage>
        <taxon>Eukaryota</taxon>
        <taxon>Fungi</taxon>
        <taxon>Dikarya</taxon>
        <taxon>Basidiomycota</taxon>
        <taxon>Agaricomycotina</taxon>
        <taxon>Tremellomycetes</taxon>
        <taxon>Filobasidiales</taxon>
        <taxon>Filobasidiaceae</taxon>
        <taxon>Naganishia</taxon>
    </lineage>
</organism>
<keyword evidence="2" id="KW-1185">Reference proteome</keyword>
<dbReference type="Proteomes" id="UP001241377">
    <property type="component" value="Unassembled WGS sequence"/>
</dbReference>
<dbReference type="EMBL" id="JASBWR010000119">
    <property type="protein sequence ID" value="KAJ9093776.1"/>
    <property type="molecule type" value="Genomic_DNA"/>
</dbReference>
<sequence>MAAALLFRLGFLVFEWCKSGIKVAEADNPPTAITLAVLGNFTAPKQQEVAVCRGGTRLELLKLDSSDPDNQRMNTICSTEAFGSIRSMVAFKLTGQGKDYLILTSDSGRLSILEFEMHPTPHFVSLYQETYGKTGARRMVPGQWLAADPKGRSVMVGSLDKAKLVYILNRNAEGKLFPSSPLEAHKPQAIISAMVGCDVGYDNPLFACLETSYEDADADWTGEAFERAQKMLAFYELDLGLNHVVRKETIPTDNRANLLVQVPGGQSAQTDKFEGPSGVLVCCEDHVMWQHHDASTHRIPIPRRRNPLAGDDDEPRGIIIVAAVLHKIKGSFFFLLQSEDGDLFKVTIDHEDEDVRSLNIQYFDTIPVANSLCILKSGHLFAASEFGNHALYQFLSLGDDDEGTTWSSANYPNNGTGDDPLPYAYFNPRSLTNLWQADTLQSIDPVVDAKVTNLLGVASDTPQIYALCGRGPRSTFRMLRHGLDVAEMVKSELPGTPNAVWTVKLRESDPYDSYIILSFINGTLVLAIGNTIEEVQDTGFLSSAPTIAVQQIGDAGLLQVHPQGLRHVLEDKTVNEWPCPAGRTIIAATTNKRQVVLALSSAELVYFELDPVDGTLSEYQDRKGLPANATCLSIAEVPEGRQRTPFLAVGCENQTVHIISLDHENTFTTLSLQALTAPPSAICLAEMFDTTIDKNRPTMFLNIGLQTGVLLRTVVDTVNGELTDTRTRFLGSQPAKLIRTEVHGAPAILALSSRSWLNYTYQDRLEFAPIIYDSLEYASSFLAEMCPDGLIGVAGNTLRIFTVPRLGTKLKQDVLPLSYTPRKMAGHPVLPYFYLIESDNRTYGPAAINRILSEKQTSNGKPDVSVLDLPAEDFGRPKAETGHWASVIRVVDPFFQPPPDAEDGSEKPQRPESLLAIDLDENEAAFSVAVVPFVEKNGQLCLVVGTAKDVTLSPRTTSGGFLRVYQISQDGRSLEFMHKASRRGYQDRADTDVLSAFQGHLLAGVGKALRLYELGKKQLLRKCENNTFPTAILSINTQGSRIVVGDMQESTFFVAYKTVPHRQLLVFADDTQPRWITAMHMVDYETVACGDKFGNIFINRLPDQVGATVDDDPTGAGILHEKGWLMGAAHKTGMLAHYNVGGIVTSITKTPMVVGGRDVLIYTTLAGSVGALIPFTSKSDVEFMTDLEMHLRGEPVSLVGRDHLSYRSYYAPVKSVIDGDLCEAFASLPYGRQQAIAGDLDKSVGDVLKKLEGLRTSSAF</sequence>